<dbReference type="Pfam" id="PF17964">
    <property type="entry name" value="Big_10"/>
    <property type="match status" value="1"/>
</dbReference>
<keyword evidence="6 7" id="KW-0961">Cell wall biogenesis/degradation</keyword>
<evidence type="ECO:0000256" key="1">
    <source>
        <dbReference type="ARBA" id="ARBA00004752"/>
    </source>
</evidence>
<feature type="compositionally biased region" description="Low complexity" evidence="8">
    <location>
        <begin position="436"/>
        <end position="455"/>
    </location>
</feature>
<dbReference type="Pfam" id="PF03734">
    <property type="entry name" value="YkuD"/>
    <property type="match status" value="1"/>
</dbReference>
<comment type="caution">
    <text evidence="10">The sequence shown here is derived from an EMBL/GenBank/DDBJ whole genome shotgun (WGS) entry which is preliminary data.</text>
</comment>
<dbReference type="InterPro" id="IPR050979">
    <property type="entry name" value="LD-transpeptidase"/>
</dbReference>
<evidence type="ECO:0000256" key="4">
    <source>
        <dbReference type="ARBA" id="ARBA00022984"/>
    </source>
</evidence>
<evidence type="ECO:0000256" key="8">
    <source>
        <dbReference type="SAM" id="MobiDB-lite"/>
    </source>
</evidence>
<keyword evidence="11" id="KW-1185">Reference proteome</keyword>
<dbReference type="InterPro" id="IPR041280">
    <property type="entry name" value="Big_10"/>
</dbReference>
<proteinExistence type="predicted"/>
<dbReference type="SUPFAM" id="SSF141523">
    <property type="entry name" value="L,D-transpeptidase catalytic domain-like"/>
    <property type="match status" value="1"/>
</dbReference>
<dbReference type="PANTHER" id="PTHR30582:SF2">
    <property type="entry name" value="L,D-TRANSPEPTIDASE YCIB-RELATED"/>
    <property type="match status" value="1"/>
</dbReference>
<evidence type="ECO:0000256" key="5">
    <source>
        <dbReference type="ARBA" id="ARBA00023315"/>
    </source>
</evidence>
<name>A0ABT0JY63_9ACTN</name>
<dbReference type="PROSITE" id="PS52029">
    <property type="entry name" value="LD_TPASE"/>
    <property type="match status" value="1"/>
</dbReference>
<evidence type="ECO:0000256" key="2">
    <source>
        <dbReference type="ARBA" id="ARBA00022679"/>
    </source>
</evidence>
<evidence type="ECO:0000313" key="10">
    <source>
        <dbReference type="EMBL" id="MCK9876480.1"/>
    </source>
</evidence>
<keyword evidence="2" id="KW-0808">Transferase</keyword>
<dbReference type="Gene3D" id="2.60.40.3780">
    <property type="match status" value="1"/>
</dbReference>
<dbReference type="InterPro" id="IPR038063">
    <property type="entry name" value="Transpep_catalytic_dom"/>
</dbReference>
<dbReference type="InterPro" id="IPR005490">
    <property type="entry name" value="LD_TPept_cat_dom"/>
</dbReference>
<dbReference type="Proteomes" id="UP001201873">
    <property type="component" value="Unassembled WGS sequence"/>
</dbReference>
<protein>
    <submittedName>
        <fullName evidence="10">Ig-like domain-containing protein</fullName>
    </submittedName>
</protein>
<sequence length="477" mass="48771">MATASEPTAAVRSGVPGVPSGSKATTVALSRPGGRAGRRFGAAFGLVAALGLAACSSGNGSSTPAGVAAPPPPAASVTVTPGDGVDGVAVGDHVVVRANAPLAQVSVNRQASTTEKTDAGVVLGDFSADRRTWTSNQGLFAASRYDVAASTTAATGITGTTAVRSSFETGTPERAMRVSWEPVAGQTVGVGAPISLTFNAAVTDRAAIQSRLAVRTDPPVLGAWHWVTNRLVVWRPQQYWTPGTQVHVEANLAGMDVGGDRFGVKDRAMDFVIGSAQISKVDSAAHTMRVYRNGTLLRSFPVSLGKPSTPSMDGPHNILGKSAEVIMDSATVGVPKGDPDYYYEKVQWAVNYTSGGQYVHSAPWSVPSQGRDNVSHGCVNASPADAEWFYNLSRLGDIVDISNTGRPADTSQLGNYWSVSWAAWKAGSALPVSDQPETTAPPSNPATAAATAPAPAGGGGPVPGTAPSPGALSARGT</sequence>
<feature type="domain" description="L,D-TPase catalytic" evidence="9">
    <location>
        <begin position="277"/>
        <end position="402"/>
    </location>
</feature>
<dbReference type="CDD" id="cd13432">
    <property type="entry name" value="LDT_IgD_like_2"/>
    <property type="match status" value="1"/>
</dbReference>
<accession>A0ABT0JY63</accession>
<dbReference type="CDD" id="cd16913">
    <property type="entry name" value="YkuD_like"/>
    <property type="match status" value="1"/>
</dbReference>
<feature type="active site" description="Nucleophile" evidence="7">
    <location>
        <position position="378"/>
    </location>
</feature>
<reference evidence="10 11" key="1">
    <citation type="submission" date="2022-04" db="EMBL/GenBank/DDBJ databases">
        <title>Genome diversity in the genus Frankia.</title>
        <authorList>
            <person name="Carlos-Shanley C."/>
            <person name="Hahn D."/>
        </authorList>
    </citation>
    <scope>NUCLEOTIDE SEQUENCE [LARGE SCALE GENOMIC DNA]</scope>
    <source>
        <strain evidence="10 11">Ag45/Mut15</strain>
    </source>
</reference>
<gene>
    <name evidence="10" type="ORF">MXD59_11965</name>
</gene>
<evidence type="ECO:0000256" key="6">
    <source>
        <dbReference type="ARBA" id="ARBA00023316"/>
    </source>
</evidence>
<evidence type="ECO:0000256" key="3">
    <source>
        <dbReference type="ARBA" id="ARBA00022960"/>
    </source>
</evidence>
<organism evidence="10 11">
    <name type="scientific">Frankia umida</name>
    <dbReference type="NCBI Taxonomy" id="573489"/>
    <lineage>
        <taxon>Bacteria</taxon>
        <taxon>Bacillati</taxon>
        <taxon>Actinomycetota</taxon>
        <taxon>Actinomycetes</taxon>
        <taxon>Frankiales</taxon>
        <taxon>Frankiaceae</taxon>
        <taxon>Frankia</taxon>
    </lineage>
</organism>
<evidence type="ECO:0000259" key="9">
    <source>
        <dbReference type="PROSITE" id="PS52029"/>
    </source>
</evidence>
<feature type="region of interest" description="Disordered" evidence="8">
    <location>
        <begin position="431"/>
        <end position="477"/>
    </location>
</feature>
<comment type="pathway">
    <text evidence="1 7">Cell wall biogenesis; peptidoglycan biosynthesis.</text>
</comment>
<feature type="region of interest" description="Disordered" evidence="8">
    <location>
        <begin position="1"/>
        <end position="32"/>
    </location>
</feature>
<dbReference type="RefSeq" id="WP_248824740.1">
    <property type="nucleotide sequence ID" value="NZ_JALKFT010000010.1"/>
</dbReference>
<dbReference type="EMBL" id="JALKFT010000010">
    <property type="protein sequence ID" value="MCK9876480.1"/>
    <property type="molecule type" value="Genomic_DNA"/>
</dbReference>
<dbReference type="Gene3D" id="2.60.40.3710">
    <property type="match status" value="1"/>
</dbReference>
<evidence type="ECO:0000313" key="11">
    <source>
        <dbReference type="Proteomes" id="UP001201873"/>
    </source>
</evidence>
<keyword evidence="3 7" id="KW-0133">Cell shape</keyword>
<dbReference type="Gene3D" id="2.40.440.10">
    <property type="entry name" value="L,D-transpeptidase catalytic domain-like"/>
    <property type="match status" value="1"/>
</dbReference>
<evidence type="ECO:0000256" key="7">
    <source>
        <dbReference type="PROSITE-ProRule" id="PRU01373"/>
    </source>
</evidence>
<keyword evidence="4 7" id="KW-0573">Peptidoglycan synthesis</keyword>
<dbReference type="PANTHER" id="PTHR30582">
    <property type="entry name" value="L,D-TRANSPEPTIDASE"/>
    <property type="match status" value="1"/>
</dbReference>
<keyword evidence="5" id="KW-0012">Acyltransferase</keyword>
<feature type="active site" description="Proton donor/acceptor" evidence="7">
    <location>
        <position position="360"/>
    </location>
</feature>